<dbReference type="InterPro" id="IPR003661">
    <property type="entry name" value="HisK_dim/P_dom"/>
</dbReference>
<organism evidence="7 8">
    <name type="scientific">Leeuwenhoekiella blandensis (strain CECT 7118 / CCUG 51940 / KCTC 22103 / MED217)</name>
    <name type="common">Flavobacterium sp. (strain MED217)</name>
    <dbReference type="NCBI Taxonomy" id="398720"/>
    <lineage>
        <taxon>Bacteria</taxon>
        <taxon>Pseudomonadati</taxon>
        <taxon>Bacteroidota</taxon>
        <taxon>Flavobacteriia</taxon>
        <taxon>Flavobacteriales</taxon>
        <taxon>Flavobacteriaceae</taxon>
        <taxon>Leeuwenhoekiella</taxon>
    </lineage>
</organism>
<dbReference type="InterPro" id="IPR003594">
    <property type="entry name" value="HATPase_dom"/>
</dbReference>
<dbReference type="InterPro" id="IPR005467">
    <property type="entry name" value="His_kinase_dom"/>
</dbReference>
<dbReference type="InterPro" id="IPR036890">
    <property type="entry name" value="HATPase_C_sf"/>
</dbReference>
<evidence type="ECO:0000313" key="7">
    <source>
        <dbReference type="EMBL" id="EAQ49085.1"/>
    </source>
</evidence>
<keyword evidence="4" id="KW-0808">Transferase</keyword>
<gene>
    <name evidence="7" type="ORF">MED217_06766</name>
</gene>
<feature type="domain" description="Histidine kinase" evidence="6">
    <location>
        <begin position="145"/>
        <end position="352"/>
    </location>
</feature>
<dbReference type="eggNOG" id="COG4251">
    <property type="taxonomic scope" value="Bacteria"/>
</dbReference>
<dbReference type="GO" id="GO:0000155">
    <property type="term" value="F:phosphorelay sensor kinase activity"/>
    <property type="evidence" value="ECO:0007669"/>
    <property type="project" value="InterPro"/>
</dbReference>
<keyword evidence="8" id="KW-1185">Reference proteome</keyword>
<dbReference type="RefSeq" id="WP_009779734.1">
    <property type="nucleotide sequence ID" value="NZ_CH672395.1"/>
</dbReference>
<evidence type="ECO:0000256" key="4">
    <source>
        <dbReference type="ARBA" id="ARBA00022679"/>
    </source>
</evidence>
<comment type="caution">
    <text evidence="7">The sequence shown here is derived from an EMBL/GenBank/DDBJ whole genome shotgun (WGS) entry which is preliminary data.</text>
</comment>
<dbReference type="SMART" id="SM00388">
    <property type="entry name" value="HisKA"/>
    <property type="match status" value="1"/>
</dbReference>
<proteinExistence type="predicted"/>
<dbReference type="InterPro" id="IPR004358">
    <property type="entry name" value="Sig_transdc_His_kin-like_C"/>
</dbReference>
<dbReference type="GO" id="GO:0007234">
    <property type="term" value="P:osmosensory signaling via phosphorelay pathway"/>
    <property type="evidence" value="ECO:0007669"/>
    <property type="project" value="TreeGrafter"/>
</dbReference>
<evidence type="ECO:0000256" key="1">
    <source>
        <dbReference type="ARBA" id="ARBA00000085"/>
    </source>
</evidence>
<dbReference type="GO" id="GO:0030295">
    <property type="term" value="F:protein kinase activator activity"/>
    <property type="evidence" value="ECO:0007669"/>
    <property type="project" value="TreeGrafter"/>
</dbReference>
<comment type="catalytic activity">
    <reaction evidence="1">
        <text>ATP + protein L-histidine = ADP + protein N-phospho-L-histidine.</text>
        <dbReference type="EC" id="2.7.13.3"/>
    </reaction>
</comment>
<dbReference type="EMBL" id="AANC01000005">
    <property type="protein sequence ID" value="EAQ49085.1"/>
    <property type="molecule type" value="Genomic_DNA"/>
</dbReference>
<dbReference type="SUPFAM" id="SSF55874">
    <property type="entry name" value="ATPase domain of HSP90 chaperone/DNA topoisomerase II/histidine kinase"/>
    <property type="match status" value="1"/>
</dbReference>
<dbReference type="EC" id="2.7.13.3" evidence="2"/>
<dbReference type="PANTHER" id="PTHR42878:SF15">
    <property type="entry name" value="BACTERIOPHYTOCHROME"/>
    <property type="match status" value="1"/>
</dbReference>
<name>A3XMZ1_LEEBM</name>
<evidence type="ECO:0000313" key="8">
    <source>
        <dbReference type="Proteomes" id="UP000001601"/>
    </source>
</evidence>
<dbReference type="SMART" id="SM00387">
    <property type="entry name" value="HATPase_c"/>
    <property type="match status" value="1"/>
</dbReference>
<dbReference type="InterPro" id="IPR036097">
    <property type="entry name" value="HisK_dim/P_sf"/>
</dbReference>
<dbReference type="GO" id="GO:0000156">
    <property type="term" value="F:phosphorelay response regulator activity"/>
    <property type="evidence" value="ECO:0007669"/>
    <property type="project" value="TreeGrafter"/>
</dbReference>
<dbReference type="PRINTS" id="PR00344">
    <property type="entry name" value="BCTRLSENSOR"/>
</dbReference>
<sequence length="353" mass="40552">MNALLKRQLRKHLQNQGVDYKEDLDVFLNAVSSSYTNYEEQLAMVQRAMALSSDELYEANESLRKETNQQKEIIKSLTNTIAQLYKHSNPEDSNQKIEETNLDALELARVIDNQTREIIESNRQRDILLAQLEKQNKELNDYAHIVSHDLKSPLNNINALTNFLIEDGDVRGDGAENLDLILEHVEHMHDLIQGILEYSAIDKVEDEAYAINLNKLVARLIETMHIPAHIEVSILNQLPLVYGNSFRFQQLFQNLIQNAIRYNDKAQGFVKIDFKDLGTRYQFSIADNGNGIAPSYHDKIFQVFQTLDNDSKHKGIGLSIVLKIIKYYDGEIWLESELQQGTSFFFTLPKPNA</sequence>
<dbReference type="InterPro" id="IPR050351">
    <property type="entry name" value="BphY/WalK/GraS-like"/>
</dbReference>
<reference evidence="7 8" key="1">
    <citation type="journal article" date="2007" name="Nature">
        <title>Light stimulates growth of proteorhodopsin-containing marine Flavobacteria.</title>
        <authorList>
            <person name="Gomez-Consarnau L."/>
            <person name="Gonzalez J.M."/>
            <person name="Coll-Llado M."/>
            <person name="Gourdon P."/>
            <person name="Pascher T."/>
            <person name="Neutze R."/>
            <person name="Pedros-Alio C."/>
            <person name="Pinhassi J."/>
        </authorList>
    </citation>
    <scope>NUCLEOTIDE SEQUENCE [LARGE SCALE GENOMIC DNA]</scope>
    <source>
        <strain evidence="7 8">MED217</strain>
    </source>
</reference>
<dbReference type="Gene3D" id="1.10.287.130">
    <property type="match status" value="1"/>
</dbReference>
<dbReference type="Pfam" id="PF02518">
    <property type="entry name" value="HATPase_c"/>
    <property type="match status" value="1"/>
</dbReference>
<dbReference type="Gene3D" id="3.30.565.10">
    <property type="entry name" value="Histidine kinase-like ATPase, C-terminal domain"/>
    <property type="match status" value="1"/>
</dbReference>
<dbReference type="SUPFAM" id="SSF47384">
    <property type="entry name" value="Homodimeric domain of signal transducing histidine kinase"/>
    <property type="match status" value="1"/>
</dbReference>
<dbReference type="Pfam" id="PF00512">
    <property type="entry name" value="HisKA"/>
    <property type="match status" value="1"/>
</dbReference>
<accession>A3XMZ1</accession>
<dbReference type="Proteomes" id="UP000001601">
    <property type="component" value="Unassembled WGS sequence"/>
</dbReference>
<dbReference type="AlphaFoldDB" id="A3XMZ1"/>
<dbReference type="PANTHER" id="PTHR42878">
    <property type="entry name" value="TWO-COMPONENT HISTIDINE KINASE"/>
    <property type="match status" value="1"/>
</dbReference>
<dbReference type="CDD" id="cd00082">
    <property type="entry name" value="HisKA"/>
    <property type="match status" value="1"/>
</dbReference>
<evidence type="ECO:0000256" key="5">
    <source>
        <dbReference type="ARBA" id="ARBA00022777"/>
    </source>
</evidence>
<dbReference type="PROSITE" id="PS50109">
    <property type="entry name" value="HIS_KIN"/>
    <property type="match status" value="1"/>
</dbReference>
<keyword evidence="3" id="KW-0597">Phosphoprotein</keyword>
<dbReference type="STRING" id="398720.MED217_06766"/>
<evidence type="ECO:0000259" key="6">
    <source>
        <dbReference type="PROSITE" id="PS50109"/>
    </source>
</evidence>
<evidence type="ECO:0000256" key="3">
    <source>
        <dbReference type="ARBA" id="ARBA00022553"/>
    </source>
</evidence>
<keyword evidence="5 7" id="KW-0418">Kinase</keyword>
<dbReference type="OrthoDB" id="9781208at2"/>
<protein>
    <recommendedName>
        <fullName evidence="2">histidine kinase</fullName>
        <ecNumber evidence="2">2.7.13.3</ecNumber>
    </recommendedName>
</protein>
<dbReference type="HOGENOM" id="CLU_000445_89_1_10"/>
<evidence type="ECO:0000256" key="2">
    <source>
        <dbReference type="ARBA" id="ARBA00012438"/>
    </source>
</evidence>